<feature type="domain" description="ABC-type glycine betaine transport system substrate-binding" evidence="1">
    <location>
        <begin position="61"/>
        <end position="332"/>
    </location>
</feature>
<dbReference type="InterPro" id="IPR007210">
    <property type="entry name" value="ABC_Gly_betaine_transp_sub-bd"/>
</dbReference>
<dbReference type="Pfam" id="PF04069">
    <property type="entry name" value="OpuAC"/>
    <property type="match status" value="1"/>
</dbReference>
<dbReference type="GO" id="GO:0022857">
    <property type="term" value="F:transmembrane transporter activity"/>
    <property type="evidence" value="ECO:0007669"/>
    <property type="project" value="InterPro"/>
</dbReference>
<reference evidence="2 3" key="1">
    <citation type="submission" date="2020-07" db="EMBL/GenBank/DDBJ databases">
        <authorList>
            <person name="Zhuang K."/>
            <person name="Ran Y."/>
        </authorList>
    </citation>
    <scope>NUCLEOTIDE SEQUENCE [LARGE SCALE GENOMIC DNA]</scope>
    <source>
        <strain evidence="2 3">WCH-YHL-001</strain>
    </source>
</reference>
<dbReference type="Gene3D" id="3.40.190.10">
    <property type="entry name" value="Periplasmic binding protein-like II"/>
    <property type="match status" value="2"/>
</dbReference>
<dbReference type="SUPFAM" id="SSF53850">
    <property type="entry name" value="Periplasmic binding protein-like II"/>
    <property type="match status" value="1"/>
</dbReference>
<sequence>MPLSGDAGVAGKLVRMIGGTVRSGRGHGVAQRMSRWLGPILVLALAAGAVSCGRDADAPVITVGAGSSYQSLVMAEIYANALARAGARTTVKDKLGGRADYLAALDADAATLVSDDTGDLLHALDSASTAYKPDGLDPLGVLPALYAALPEGLVISDPADGTDLRPTVVTTAATGLPATLKDLAPRCGELTVGINTGPALDPLRPPLNPRVDVEDRLREVYGCTITHYTEFHSDAEVHAAVESGSLQIGILSMPPAFLKGGAGATTPIADPSFAFRAQQVLPLLRKGALTETQLRKLNYVAGELDTAALADLVRRARDDLSNPAALAREWLDAHAL</sequence>
<dbReference type="RefSeq" id="WP_181583990.1">
    <property type="nucleotide sequence ID" value="NZ_CP059399.1"/>
</dbReference>
<protein>
    <submittedName>
        <fullName evidence="2">Transporter</fullName>
    </submittedName>
</protein>
<name>A0A7D6Z4S6_9NOCA</name>
<gene>
    <name evidence="2" type="ORF">H0264_11770</name>
</gene>
<proteinExistence type="predicted"/>
<keyword evidence="3" id="KW-1185">Reference proteome</keyword>
<dbReference type="KEGG" id="nhu:H0264_11770"/>
<evidence type="ECO:0000259" key="1">
    <source>
        <dbReference type="Pfam" id="PF04069"/>
    </source>
</evidence>
<dbReference type="EMBL" id="CP059399">
    <property type="protein sequence ID" value="QLY32826.1"/>
    <property type="molecule type" value="Genomic_DNA"/>
</dbReference>
<evidence type="ECO:0000313" key="3">
    <source>
        <dbReference type="Proteomes" id="UP000515512"/>
    </source>
</evidence>
<organism evidence="2 3">
    <name type="scientific">Nocardia huaxiensis</name>
    <dbReference type="NCBI Taxonomy" id="2755382"/>
    <lineage>
        <taxon>Bacteria</taxon>
        <taxon>Bacillati</taxon>
        <taxon>Actinomycetota</taxon>
        <taxon>Actinomycetes</taxon>
        <taxon>Mycobacteriales</taxon>
        <taxon>Nocardiaceae</taxon>
        <taxon>Nocardia</taxon>
    </lineage>
</organism>
<dbReference type="GO" id="GO:0043190">
    <property type="term" value="C:ATP-binding cassette (ABC) transporter complex"/>
    <property type="evidence" value="ECO:0007669"/>
    <property type="project" value="InterPro"/>
</dbReference>
<dbReference type="Proteomes" id="UP000515512">
    <property type="component" value="Chromosome"/>
</dbReference>
<dbReference type="AlphaFoldDB" id="A0A7D6Z4S6"/>
<evidence type="ECO:0000313" key="2">
    <source>
        <dbReference type="EMBL" id="QLY32826.1"/>
    </source>
</evidence>
<accession>A0A7D6Z4S6</accession>